<reference evidence="2 3" key="2">
    <citation type="journal article" date="2016" name="Genome Announc.">
        <title>Draft Genome Sequences of Streptomyces scabiei S58, Streptomyces turgidiscabies T45, and Streptomyces acidiscabies a10, the Pathogens of Potato Common Scab, Isolated in Japan.</title>
        <authorList>
            <person name="Tomihama T."/>
            <person name="Nishi Y."/>
            <person name="Sakai M."/>
            <person name="Ikenaga M."/>
            <person name="Okubo T."/>
            <person name="Ikeda S."/>
        </authorList>
    </citation>
    <scope>NUCLEOTIDE SEQUENCE [LARGE SCALE GENOMIC DNA]</scope>
    <source>
        <strain evidence="2 3">S58</strain>
    </source>
</reference>
<dbReference type="InterPro" id="IPR036291">
    <property type="entry name" value="NAD(P)-bd_dom_sf"/>
</dbReference>
<feature type="region of interest" description="Disordered" evidence="1">
    <location>
        <begin position="11"/>
        <end position="30"/>
    </location>
</feature>
<dbReference type="OrthoDB" id="3191258at2"/>
<sequence>MIGSRLVAEALSRGHEVTAETRSGSAAALPEHPALTPLVLDASVPGWLSQRTGRMPGVR</sequence>
<dbReference type="Proteomes" id="UP000067448">
    <property type="component" value="Unassembled WGS sequence"/>
</dbReference>
<evidence type="ECO:0000313" key="2">
    <source>
        <dbReference type="EMBL" id="GAQ64212.1"/>
    </source>
</evidence>
<dbReference type="AlphaFoldDB" id="A0A100JR94"/>
<protein>
    <recommendedName>
        <fullName evidence="4">NAD(P)-binding domain-containing protein</fullName>
    </recommendedName>
</protein>
<dbReference type="SUPFAM" id="SSF51735">
    <property type="entry name" value="NAD(P)-binding Rossmann-fold domains"/>
    <property type="match status" value="1"/>
</dbReference>
<organism evidence="2 3">
    <name type="scientific">Streptomyces scabiei</name>
    <dbReference type="NCBI Taxonomy" id="1930"/>
    <lineage>
        <taxon>Bacteria</taxon>
        <taxon>Bacillati</taxon>
        <taxon>Actinomycetota</taxon>
        <taxon>Actinomycetes</taxon>
        <taxon>Kitasatosporales</taxon>
        <taxon>Streptomycetaceae</taxon>
        <taxon>Streptomyces</taxon>
    </lineage>
</organism>
<evidence type="ECO:0000313" key="3">
    <source>
        <dbReference type="Proteomes" id="UP000067448"/>
    </source>
</evidence>
<reference evidence="3" key="3">
    <citation type="submission" date="2016-02" db="EMBL/GenBank/DDBJ databases">
        <title>Draft genome of pathogenic Streptomyces sp. in Japan.</title>
        <authorList>
            <person name="Tomihama T."/>
            <person name="Ikenaga M."/>
            <person name="Sakai M."/>
            <person name="Okubo T."/>
            <person name="Ikeda S."/>
        </authorList>
    </citation>
    <scope>NUCLEOTIDE SEQUENCE [LARGE SCALE GENOMIC DNA]</scope>
    <source>
        <strain evidence="3">S58</strain>
    </source>
</reference>
<proteinExistence type="predicted"/>
<name>A0A100JR94_STRSC</name>
<reference evidence="3" key="1">
    <citation type="submission" date="2015-11" db="EMBL/GenBank/DDBJ databases">
        <authorList>
            <consortium name="Cross-ministerial Strategic Innovation Promotion Program (SIP) consortium"/>
            <person name="Tomihama T."/>
            <person name="Ikenaga M."/>
            <person name="Sakai M."/>
            <person name="Okubo T."/>
            <person name="Ikeda S."/>
        </authorList>
    </citation>
    <scope>NUCLEOTIDE SEQUENCE [LARGE SCALE GENOMIC DNA]</scope>
    <source>
        <strain evidence="3">S58</strain>
    </source>
</reference>
<evidence type="ECO:0008006" key="4">
    <source>
        <dbReference type="Google" id="ProtNLM"/>
    </source>
</evidence>
<dbReference type="Gene3D" id="3.40.50.720">
    <property type="entry name" value="NAD(P)-binding Rossmann-like Domain"/>
    <property type="match status" value="1"/>
</dbReference>
<accession>A0A100JR94</accession>
<evidence type="ECO:0000256" key="1">
    <source>
        <dbReference type="SAM" id="MobiDB-lite"/>
    </source>
</evidence>
<gene>
    <name evidence="2" type="ORF">SsS58_04605</name>
</gene>
<comment type="caution">
    <text evidence="2">The sequence shown here is derived from an EMBL/GenBank/DDBJ whole genome shotgun (WGS) entry which is preliminary data.</text>
</comment>
<dbReference type="RefSeq" id="WP_059081750.1">
    <property type="nucleotide sequence ID" value="NZ_BCMM01000022.1"/>
</dbReference>
<dbReference type="EMBL" id="BCMM01000022">
    <property type="protein sequence ID" value="GAQ64212.1"/>
    <property type="molecule type" value="Genomic_DNA"/>
</dbReference>